<feature type="region of interest" description="Disordered" evidence="2">
    <location>
        <begin position="820"/>
        <end position="922"/>
    </location>
</feature>
<accession>A0A3R7KUN5</accession>
<feature type="compositionally biased region" description="Polar residues" evidence="2">
    <location>
        <begin position="820"/>
        <end position="831"/>
    </location>
</feature>
<dbReference type="RefSeq" id="XP_029227533.1">
    <property type="nucleotide sequence ID" value="XM_029372382.1"/>
</dbReference>
<organism evidence="3 4">
    <name type="scientific">Trypanosoma conorhini</name>
    <dbReference type="NCBI Taxonomy" id="83891"/>
    <lineage>
        <taxon>Eukaryota</taxon>
        <taxon>Discoba</taxon>
        <taxon>Euglenozoa</taxon>
        <taxon>Kinetoplastea</taxon>
        <taxon>Metakinetoplastina</taxon>
        <taxon>Trypanosomatida</taxon>
        <taxon>Trypanosomatidae</taxon>
        <taxon>Trypanosoma</taxon>
    </lineage>
</organism>
<feature type="coiled-coil region" evidence="1">
    <location>
        <begin position="503"/>
        <end position="544"/>
    </location>
</feature>
<dbReference type="Proteomes" id="UP000284403">
    <property type="component" value="Unassembled WGS sequence"/>
</dbReference>
<dbReference type="GeneID" id="40319099"/>
<protein>
    <submittedName>
        <fullName evidence="3">Uncharacterized protein</fullName>
    </submittedName>
</protein>
<feature type="compositionally biased region" description="Low complexity" evidence="2">
    <location>
        <begin position="25"/>
        <end position="41"/>
    </location>
</feature>
<evidence type="ECO:0000313" key="4">
    <source>
        <dbReference type="Proteomes" id="UP000284403"/>
    </source>
</evidence>
<keyword evidence="1" id="KW-0175">Coiled coil</keyword>
<proteinExistence type="predicted"/>
<feature type="coiled-coil region" evidence="1">
    <location>
        <begin position="216"/>
        <end position="243"/>
    </location>
</feature>
<dbReference type="EMBL" id="MKKU01000322">
    <property type="protein sequence ID" value="RNF15568.1"/>
    <property type="molecule type" value="Genomic_DNA"/>
</dbReference>
<feature type="compositionally biased region" description="Low complexity" evidence="2">
    <location>
        <begin position="114"/>
        <end position="131"/>
    </location>
</feature>
<dbReference type="OrthoDB" id="246789at2759"/>
<evidence type="ECO:0000313" key="3">
    <source>
        <dbReference type="EMBL" id="RNF15568.1"/>
    </source>
</evidence>
<sequence length="956" mass="105026">MSGATAPSIVPDSNLQKRGCEHRLATSSAGSGGDSHSSDTGPLLNAHPRCKALLLGVRRTEHSDTQQGYRAGEEERRGPDATGIEAAGASGGRPFRVRLTQLSSPRMGAQSLNRSRSASSPPAEAAAPWLEAAERRARSNTHWEPSAAQPPGDCLQGSHQERELHGAMDVTEYKTTGHIGSSATTTTTTRRNHLLESFLILENKSTQRAQEQRLAHERETQLRREYEAKIAELEGVVHASQRAASAAEAALVQKEVEQQTARASIAQRLNAEASANARCMLERTLKTREKELADTQELLRAEQARLVGALQREEVLRSQFLVAEETRVLYQLYLHRLLDLLRTRVRERSDAPLFTEPLVTNRDIVKAMVEALRSTDAATNDETNAMLEFTPEGGRGKADVVLQSPPNFARQLTNATLLKMSMLESTVAECMTLWRREEKRRHEHSKQTIEAVVNSCREELEAKLALVSSSVGKTERRIGEFEKMASTVFGEIAKNGHGNHNRVDTLQREVKRVNREYAQSQRLLQRTQAELSSLKDEVRRMDGDREAALLMHRAAELLEEVRQSVRGAVRSAAKDIEHCTLECNTLKEPFLQSMRVIALKVEAHAEIARTAARRHKSECVGDTIETVMRRSYSVGEEEVHRFLLSAPHRGSRSRDWHATQLMREDADGESKNLLILEGLSRVMGNFCQLLENNARQMDKNAVKLAQALAGWEDSIVGKMNEIWGFMRGMLVAGGMPSRPTPALAAHDEGQGQEWCNEARLALGDTNTNGSGRALIHQTQSVFSSAAGGVKSSFAGSISTSGSCAPSAVFAPSTINSAEASRAASTTLTPSSRRAPLAPLHEVEQTPDLRTRRGIGQTSPPSIAVSRTPTPTPPPPPSSSQVTNTVPPSQRPTQQQKSQLRQQRKLFAESPHNSPLSSNVSGHTLRIHYTRELGEVENNESRLVSGAVLSRRAAAPL</sequence>
<feature type="compositionally biased region" description="Polar residues" evidence="2">
    <location>
        <begin position="910"/>
        <end position="921"/>
    </location>
</feature>
<feature type="compositionally biased region" description="Low complexity" evidence="2">
    <location>
        <begin position="878"/>
        <end position="900"/>
    </location>
</feature>
<comment type="caution">
    <text evidence="3">The sequence shown here is derived from an EMBL/GenBank/DDBJ whole genome shotgun (WGS) entry which is preliminary data.</text>
</comment>
<evidence type="ECO:0000256" key="2">
    <source>
        <dbReference type="SAM" id="MobiDB-lite"/>
    </source>
</evidence>
<evidence type="ECO:0000256" key="1">
    <source>
        <dbReference type="SAM" id="Coils"/>
    </source>
</evidence>
<gene>
    <name evidence="3" type="ORF">Tco025E_05488</name>
</gene>
<dbReference type="AlphaFoldDB" id="A0A3R7KUN5"/>
<reference evidence="3 4" key="1">
    <citation type="journal article" date="2018" name="BMC Genomics">
        <title>Genomic comparison of Trypanosoma conorhini and Trypanosoma rangeli to Trypanosoma cruzi strains of high and low virulence.</title>
        <authorList>
            <person name="Bradwell K.R."/>
            <person name="Koparde V.N."/>
            <person name="Matveyev A.V."/>
            <person name="Serrano M.G."/>
            <person name="Alves J.M."/>
            <person name="Parikh H."/>
            <person name="Huang B."/>
            <person name="Lee V."/>
            <person name="Espinosa-Alvarez O."/>
            <person name="Ortiz P.A."/>
            <person name="Costa-Martins A.G."/>
            <person name="Teixeira M.M."/>
            <person name="Buck G.A."/>
        </authorList>
    </citation>
    <scope>NUCLEOTIDE SEQUENCE [LARGE SCALE GENOMIC DNA]</scope>
    <source>
        <strain evidence="3 4">025E</strain>
    </source>
</reference>
<keyword evidence="4" id="KW-1185">Reference proteome</keyword>
<feature type="region of interest" description="Disordered" evidence="2">
    <location>
        <begin position="1"/>
        <end position="158"/>
    </location>
</feature>
<feature type="compositionally biased region" description="Basic and acidic residues" evidence="2">
    <location>
        <begin position="840"/>
        <end position="850"/>
    </location>
</feature>
<name>A0A3R7KUN5_9TRYP</name>